<dbReference type="GO" id="GO:0043093">
    <property type="term" value="P:FtsZ-dependent cytokinesis"/>
    <property type="evidence" value="ECO:0007669"/>
    <property type="project" value="UniProtKB-UniRule"/>
</dbReference>
<feature type="coiled-coil region" evidence="1">
    <location>
        <begin position="54"/>
        <end position="88"/>
    </location>
</feature>
<organism evidence="4">
    <name type="scientific">Chelativorans sp. (strain BNC1)</name>
    <dbReference type="NCBI Taxonomy" id="266779"/>
    <lineage>
        <taxon>Bacteria</taxon>
        <taxon>Pseudomonadati</taxon>
        <taxon>Pseudomonadota</taxon>
        <taxon>Alphaproteobacteria</taxon>
        <taxon>Hyphomicrobiales</taxon>
        <taxon>Phyllobacteriaceae</taxon>
        <taxon>Chelativorans</taxon>
    </lineage>
</organism>
<proteinExistence type="inferred from homology"/>
<keyword evidence="1" id="KW-0131">Cell cycle</keyword>
<dbReference type="Pfam" id="PF16331">
    <property type="entry name" value="TolA_bind_tri"/>
    <property type="match status" value="1"/>
</dbReference>
<protein>
    <recommendedName>
        <fullName evidence="1">Cell division coordinator CpoB</fullName>
    </recommendedName>
</protein>
<dbReference type="STRING" id="266779.Meso_3169"/>
<feature type="compositionally biased region" description="Polar residues" evidence="2">
    <location>
        <begin position="164"/>
        <end position="180"/>
    </location>
</feature>
<dbReference type="InterPro" id="IPR019734">
    <property type="entry name" value="TPR_rpt"/>
</dbReference>
<dbReference type="OrthoDB" id="7185608at2"/>
<dbReference type="AlphaFoldDB" id="Q11DI4"/>
<dbReference type="HAMAP" id="MF_02066">
    <property type="entry name" value="CpoB"/>
    <property type="match status" value="1"/>
</dbReference>
<dbReference type="GO" id="GO:0030288">
    <property type="term" value="C:outer membrane-bounded periplasmic space"/>
    <property type="evidence" value="ECO:0007669"/>
    <property type="project" value="UniProtKB-UniRule"/>
</dbReference>
<name>Q11DI4_CHESB</name>
<dbReference type="NCBIfam" id="TIGR02795">
    <property type="entry name" value="tol_pal_ybgF"/>
    <property type="match status" value="1"/>
</dbReference>
<gene>
    <name evidence="1" type="primary">cpoB</name>
    <name evidence="4" type="ordered locus">Meso_3169</name>
</gene>
<dbReference type="SUPFAM" id="SSF48452">
    <property type="entry name" value="TPR-like"/>
    <property type="match status" value="1"/>
</dbReference>
<dbReference type="HOGENOM" id="CLU_044315_0_1_5"/>
<keyword evidence="1" id="KW-0574">Periplasm</keyword>
<evidence type="ECO:0000259" key="3">
    <source>
        <dbReference type="Pfam" id="PF16331"/>
    </source>
</evidence>
<dbReference type="KEGG" id="mes:Meso_3169"/>
<dbReference type="InterPro" id="IPR032519">
    <property type="entry name" value="YbgF_tri"/>
</dbReference>
<dbReference type="InterPro" id="IPR011990">
    <property type="entry name" value="TPR-like_helical_dom_sf"/>
</dbReference>
<keyword evidence="1" id="KW-0132">Cell division</keyword>
<dbReference type="eggNOG" id="COG1729">
    <property type="taxonomic scope" value="Bacteria"/>
</dbReference>
<reference evidence="4" key="1">
    <citation type="submission" date="2006-06" db="EMBL/GenBank/DDBJ databases">
        <title>Complete sequence of chromosome of Chelativorans sp. BNC1.</title>
        <authorList>
            <consortium name="US DOE Joint Genome Institute"/>
            <person name="Copeland A."/>
            <person name="Lucas S."/>
            <person name="Lapidus A."/>
            <person name="Barry K."/>
            <person name="Detter J.C."/>
            <person name="Glavina del Rio T."/>
            <person name="Hammon N."/>
            <person name="Israni S."/>
            <person name="Dalin E."/>
            <person name="Tice H."/>
            <person name="Pitluck S."/>
            <person name="Chertkov O."/>
            <person name="Brettin T."/>
            <person name="Bruce D."/>
            <person name="Han C."/>
            <person name="Tapia R."/>
            <person name="Gilna P."/>
            <person name="Schmutz J."/>
            <person name="Larimer F."/>
            <person name="Land M."/>
            <person name="Hauser L."/>
            <person name="Kyrpides N."/>
            <person name="Mikhailova N."/>
            <person name="Richardson P."/>
        </authorList>
    </citation>
    <scope>NUCLEOTIDE SEQUENCE</scope>
    <source>
        <strain evidence="4">BNC1</strain>
    </source>
</reference>
<evidence type="ECO:0000256" key="2">
    <source>
        <dbReference type="SAM" id="MobiDB-lite"/>
    </source>
</evidence>
<dbReference type="InterPro" id="IPR034706">
    <property type="entry name" value="CpoB"/>
</dbReference>
<dbReference type="Gene3D" id="1.25.40.10">
    <property type="entry name" value="Tetratricopeptide repeat domain"/>
    <property type="match status" value="1"/>
</dbReference>
<accession>Q11DI4</accession>
<feature type="signal peptide" evidence="1">
    <location>
        <begin position="1"/>
        <end position="26"/>
    </location>
</feature>
<evidence type="ECO:0000313" key="4">
    <source>
        <dbReference type="EMBL" id="ABG64541.1"/>
    </source>
</evidence>
<comment type="subcellular location">
    <subcellularLocation>
        <location evidence="1">Periplasm</location>
    </subcellularLocation>
</comment>
<dbReference type="InterPro" id="IPR014162">
    <property type="entry name" value="CpoB_C"/>
</dbReference>
<keyword evidence="1" id="KW-0175">Coiled coil</keyword>
<comment type="similarity">
    <text evidence="1">Belongs to the CpoB family.</text>
</comment>
<keyword evidence="1" id="KW-0732">Signal</keyword>
<sequence precursor="true">MLSRNRLRGLAALIFFVATSAGPAAAFQLPWVQKPTRPAGGAPVVQAQAADPRLMTLEEEIRKLNGMVEELNFQILQMQDQMRRMQEDTEFRFQELEGGAGTNQGGRPEQRSERLTPPAEASQQTAAAGTLSLPPAEAQAPSQNPQVAGQQGGGGPERGAPPSTLGTITFDQNGNVITSGAGQPVDLLRGTPTGGTDNAVVAALPHSNNPEEIYQSSYQFILSGDYKTAEAGFRQYLDMFPEGEHAADANFWLGEAMLGQDRYREAAEVFLNANRQFPNASKSPEMLLKLGVSLAAMQQRDVACATYTEIGHRYPDVSSALKERVKQEQALAGC</sequence>
<dbReference type="Pfam" id="PF13174">
    <property type="entry name" value="TPR_6"/>
    <property type="match status" value="2"/>
</dbReference>
<evidence type="ECO:0000256" key="1">
    <source>
        <dbReference type="HAMAP-Rule" id="MF_02066"/>
    </source>
</evidence>
<dbReference type="EMBL" id="CP000390">
    <property type="protein sequence ID" value="ABG64541.1"/>
    <property type="molecule type" value="Genomic_DNA"/>
</dbReference>
<feature type="domain" description="YbgF trimerisation" evidence="3">
    <location>
        <begin position="53"/>
        <end position="101"/>
    </location>
</feature>
<comment type="function">
    <text evidence="1">Mediates coordination of peptidoglycan synthesis and outer membrane constriction during cell division.</text>
</comment>
<feature type="region of interest" description="Disordered" evidence="2">
    <location>
        <begin position="96"/>
        <end position="180"/>
    </location>
</feature>
<feature type="chain" id="PRO_5009992446" description="Cell division coordinator CpoB" evidence="1">
    <location>
        <begin position="27"/>
        <end position="334"/>
    </location>
</feature>